<name>A0ABM3I4P3_ZIZJJ</name>
<keyword evidence="2" id="KW-1185">Reference proteome</keyword>
<dbReference type="PANTHER" id="PTHR47481:SF22">
    <property type="entry name" value="RETROTRANSPOSON GAG DOMAIN-CONTAINING PROTEIN"/>
    <property type="match status" value="1"/>
</dbReference>
<protein>
    <submittedName>
        <fullName evidence="3">Uncharacterized protein LOC107425787</fullName>
    </submittedName>
</protein>
<reference evidence="3" key="2">
    <citation type="submission" date="2025-08" db="UniProtKB">
        <authorList>
            <consortium name="RefSeq"/>
        </authorList>
    </citation>
    <scope>IDENTIFICATION</scope>
    <source>
        <tissue evidence="3">Seedling</tissue>
    </source>
</reference>
<evidence type="ECO:0000256" key="1">
    <source>
        <dbReference type="SAM" id="MobiDB-lite"/>
    </source>
</evidence>
<reference evidence="2" key="1">
    <citation type="submission" date="2025-05" db="UniProtKB">
        <authorList>
            <consortium name="RefSeq"/>
        </authorList>
    </citation>
    <scope>NUCLEOTIDE SEQUENCE [LARGE SCALE GENOMIC DNA]</scope>
</reference>
<evidence type="ECO:0000313" key="2">
    <source>
        <dbReference type="Proteomes" id="UP001652623"/>
    </source>
</evidence>
<evidence type="ECO:0000313" key="3">
    <source>
        <dbReference type="RefSeq" id="XP_048320554.2"/>
    </source>
</evidence>
<proteinExistence type="predicted"/>
<gene>
    <name evidence="3" type="primary">LOC107425787</name>
</gene>
<organism evidence="2 3">
    <name type="scientific">Ziziphus jujuba</name>
    <name type="common">Chinese jujube</name>
    <name type="synonym">Ziziphus sativa</name>
    <dbReference type="NCBI Taxonomy" id="326968"/>
    <lineage>
        <taxon>Eukaryota</taxon>
        <taxon>Viridiplantae</taxon>
        <taxon>Streptophyta</taxon>
        <taxon>Embryophyta</taxon>
        <taxon>Tracheophyta</taxon>
        <taxon>Spermatophyta</taxon>
        <taxon>Magnoliopsida</taxon>
        <taxon>eudicotyledons</taxon>
        <taxon>Gunneridae</taxon>
        <taxon>Pentapetalae</taxon>
        <taxon>rosids</taxon>
        <taxon>fabids</taxon>
        <taxon>Rosales</taxon>
        <taxon>Rhamnaceae</taxon>
        <taxon>Paliureae</taxon>
        <taxon>Ziziphus</taxon>
    </lineage>
</organism>
<accession>A0ABM3I4P3</accession>
<dbReference type="Proteomes" id="UP001652623">
    <property type="component" value="Chromosome 1"/>
</dbReference>
<feature type="region of interest" description="Disordered" evidence="1">
    <location>
        <begin position="205"/>
        <end position="242"/>
    </location>
</feature>
<sequence length="242" mass="27229">MAAQPPISYASSPYVIDTQTYDFANLVFLNVATQAPIRLTPVNFFTRKAQWDAILYGYALTSYVDSSLPCPSSSSNLAYLFWTHQDQLIFRSLFASLSHDLASMVASAKTSRTRSITVYMVNIKAATEELALLNEPLKVEEVKIYVLNGLNSDLKEISAALRSRDTEISFKDLHERLLEYEAYIHKFEPHTPEDAPMIAYVANTPNGPHPFTRHPQKKSGSKFHSIRHFSSSSTPSEGYRGR</sequence>
<dbReference type="RefSeq" id="XP_048320554.2">
    <property type="nucleotide sequence ID" value="XM_048464597.2"/>
</dbReference>
<dbReference type="PANTHER" id="PTHR47481">
    <property type="match status" value="1"/>
</dbReference>
<feature type="compositionally biased region" description="Basic residues" evidence="1">
    <location>
        <begin position="211"/>
        <end position="227"/>
    </location>
</feature>
<dbReference type="GeneID" id="107425787"/>